<evidence type="ECO:0000256" key="6">
    <source>
        <dbReference type="ARBA" id="ARBA00022989"/>
    </source>
</evidence>
<evidence type="ECO:0000313" key="12">
    <source>
        <dbReference type="Proteomes" id="UP001165378"/>
    </source>
</evidence>
<evidence type="ECO:0000259" key="10">
    <source>
        <dbReference type="Pfam" id="PF13231"/>
    </source>
</evidence>
<evidence type="ECO:0000256" key="9">
    <source>
        <dbReference type="SAM" id="Phobius"/>
    </source>
</evidence>
<feature type="transmembrane region" description="Helical" evidence="9">
    <location>
        <begin position="263"/>
        <end position="282"/>
    </location>
</feature>
<feature type="transmembrane region" description="Helical" evidence="9">
    <location>
        <begin position="340"/>
        <end position="358"/>
    </location>
</feature>
<evidence type="ECO:0000256" key="4">
    <source>
        <dbReference type="ARBA" id="ARBA00022679"/>
    </source>
</evidence>
<dbReference type="PANTHER" id="PTHR33908:SF11">
    <property type="entry name" value="MEMBRANE PROTEIN"/>
    <property type="match status" value="1"/>
</dbReference>
<dbReference type="PANTHER" id="PTHR33908">
    <property type="entry name" value="MANNOSYLTRANSFERASE YKCB-RELATED"/>
    <property type="match status" value="1"/>
</dbReference>
<keyword evidence="2" id="KW-1003">Cell membrane</keyword>
<sequence>MRSSAEVPEGRGTTEAAGSAASADLSGDGGDDGGVRESVVVAVEEGPGPKPEAEPGSGSEPGARVSSSDQPAPLPPFALRPVLAVVGTLGAILTALSGRYGFHRDELYFVAAGHHLDWGYDDQPPLTPLLARVSTELFGETPQGLRVVATLAGMLIVVLGALIARELGGGAREQTFAAVCTAGAGLVLAIGHMVTTVTFDVPMWLLVTWIVMRLLRTGDRRWWPALGVAVGVAGQNKDLIVLLVGSLLLGVLLAGPREVLRTWWLLGASVIALLIVLPNVWWQASHGWPQLTVARGISEADGAMNRTMFVPQQLLFLSPLLVPVWIAGFVRLWRDPAVRWARAVVVAYGVTCVVVFAVGGKAYYALSLLLVVTAAGCGPVLAWCGAWRSRRGKRVLALATAMITANAVLALPLLPPQHLDIPNVVNIEQGDQIGWPVLARTVADGWALIPPEQRPQAVLFAFNYGEASALALYGPGLGLPYPYSGHVGFYSWNRPPADATGPVLVLVKKSKADEQRTYFRDCRQVGRVDNGYGLANEEQHAAVLLCGGPVEPWSTLWPKLRKYY</sequence>
<keyword evidence="5 9" id="KW-0812">Transmembrane</keyword>
<accession>A0AA41Q1Z5</accession>
<dbReference type="GO" id="GO:0009103">
    <property type="term" value="P:lipopolysaccharide biosynthetic process"/>
    <property type="evidence" value="ECO:0007669"/>
    <property type="project" value="UniProtKB-ARBA"/>
</dbReference>
<dbReference type="GO" id="GO:0016763">
    <property type="term" value="F:pentosyltransferase activity"/>
    <property type="evidence" value="ECO:0007669"/>
    <property type="project" value="TreeGrafter"/>
</dbReference>
<dbReference type="InterPro" id="IPR050297">
    <property type="entry name" value="LipidA_mod_glycosyltrf_83"/>
</dbReference>
<feature type="transmembrane region" description="Helical" evidence="9">
    <location>
        <begin position="239"/>
        <end position="256"/>
    </location>
</feature>
<proteinExistence type="predicted"/>
<comment type="caution">
    <text evidence="11">The sequence shown here is derived from an EMBL/GenBank/DDBJ whole genome shotgun (WGS) entry which is preliminary data.</text>
</comment>
<name>A0AA41Q1Z5_9ACTN</name>
<dbReference type="Proteomes" id="UP001165378">
    <property type="component" value="Unassembled WGS sequence"/>
</dbReference>
<dbReference type="EMBL" id="JAKFHA010000009">
    <property type="protein sequence ID" value="MCF2528969.1"/>
    <property type="molecule type" value="Genomic_DNA"/>
</dbReference>
<gene>
    <name evidence="11" type="ORF">LZ495_17325</name>
</gene>
<protein>
    <submittedName>
        <fullName evidence="11">Glycosyltransferase family 39 protein</fullName>
    </submittedName>
</protein>
<feature type="compositionally biased region" description="Low complexity" evidence="8">
    <location>
        <begin position="36"/>
        <end position="46"/>
    </location>
</feature>
<dbReference type="Pfam" id="PF13231">
    <property type="entry name" value="PMT_2"/>
    <property type="match status" value="1"/>
</dbReference>
<feature type="compositionally biased region" description="Low complexity" evidence="8">
    <location>
        <begin position="10"/>
        <end position="26"/>
    </location>
</feature>
<feature type="transmembrane region" description="Helical" evidence="9">
    <location>
        <begin position="314"/>
        <end position="333"/>
    </location>
</feature>
<feature type="domain" description="Glycosyltransferase RgtA/B/C/D-like" evidence="10">
    <location>
        <begin position="122"/>
        <end position="282"/>
    </location>
</feature>
<evidence type="ECO:0000256" key="3">
    <source>
        <dbReference type="ARBA" id="ARBA00022676"/>
    </source>
</evidence>
<dbReference type="InterPro" id="IPR038731">
    <property type="entry name" value="RgtA/B/C-like"/>
</dbReference>
<feature type="transmembrane region" description="Helical" evidence="9">
    <location>
        <begin position="364"/>
        <end position="383"/>
    </location>
</feature>
<feature type="transmembrane region" description="Helical" evidence="9">
    <location>
        <begin position="395"/>
        <end position="414"/>
    </location>
</feature>
<evidence type="ECO:0000256" key="1">
    <source>
        <dbReference type="ARBA" id="ARBA00004651"/>
    </source>
</evidence>
<keyword evidence="4" id="KW-0808">Transferase</keyword>
<evidence type="ECO:0000256" key="8">
    <source>
        <dbReference type="SAM" id="MobiDB-lite"/>
    </source>
</evidence>
<dbReference type="AlphaFoldDB" id="A0AA41Q1Z5"/>
<keyword evidence="3" id="KW-0328">Glycosyltransferase</keyword>
<dbReference type="GO" id="GO:0005886">
    <property type="term" value="C:plasma membrane"/>
    <property type="evidence" value="ECO:0007669"/>
    <property type="project" value="UniProtKB-SubCell"/>
</dbReference>
<keyword evidence="6 9" id="KW-1133">Transmembrane helix</keyword>
<evidence type="ECO:0000256" key="2">
    <source>
        <dbReference type="ARBA" id="ARBA00022475"/>
    </source>
</evidence>
<organism evidence="11 12">
    <name type="scientific">Yinghuangia soli</name>
    <dbReference type="NCBI Taxonomy" id="2908204"/>
    <lineage>
        <taxon>Bacteria</taxon>
        <taxon>Bacillati</taxon>
        <taxon>Actinomycetota</taxon>
        <taxon>Actinomycetes</taxon>
        <taxon>Kitasatosporales</taxon>
        <taxon>Streptomycetaceae</taxon>
        <taxon>Yinghuangia</taxon>
    </lineage>
</organism>
<feature type="transmembrane region" description="Helical" evidence="9">
    <location>
        <begin position="144"/>
        <end position="164"/>
    </location>
</feature>
<feature type="region of interest" description="Disordered" evidence="8">
    <location>
        <begin position="1"/>
        <end position="71"/>
    </location>
</feature>
<comment type="subcellular location">
    <subcellularLocation>
        <location evidence="1">Cell membrane</location>
        <topology evidence="1">Multi-pass membrane protein</topology>
    </subcellularLocation>
</comment>
<feature type="compositionally biased region" description="Low complexity" evidence="8">
    <location>
        <begin position="54"/>
        <end position="63"/>
    </location>
</feature>
<evidence type="ECO:0000256" key="7">
    <source>
        <dbReference type="ARBA" id="ARBA00023136"/>
    </source>
</evidence>
<keyword evidence="7 9" id="KW-0472">Membrane</keyword>
<reference evidence="11" key="1">
    <citation type="submission" date="2022-01" db="EMBL/GenBank/DDBJ databases">
        <title>Genome-Based Taxonomic Classification of the Phylum Actinobacteria.</title>
        <authorList>
            <person name="Gao Y."/>
        </authorList>
    </citation>
    <scope>NUCLEOTIDE SEQUENCE</scope>
    <source>
        <strain evidence="11">KLBMP 8922</strain>
    </source>
</reference>
<evidence type="ECO:0000256" key="5">
    <source>
        <dbReference type="ARBA" id="ARBA00022692"/>
    </source>
</evidence>
<feature type="transmembrane region" description="Helical" evidence="9">
    <location>
        <begin position="176"/>
        <end position="199"/>
    </location>
</feature>
<dbReference type="RefSeq" id="WP_235053139.1">
    <property type="nucleotide sequence ID" value="NZ_JAKFHA010000009.1"/>
</dbReference>
<evidence type="ECO:0000313" key="11">
    <source>
        <dbReference type="EMBL" id="MCF2528969.1"/>
    </source>
</evidence>
<keyword evidence="12" id="KW-1185">Reference proteome</keyword>